<sequence length="80" mass="9240">WIIRTGSPWRDLPTEYGKFNAVHRRYKRWCDKGIWDKILAKLMDEPDYEWIMIDASHCKVHPHAAGAVGGNQDMGRTKGG</sequence>
<comment type="caution">
    <text evidence="2">The sequence shown here is derived from an EMBL/GenBank/DDBJ whole genome shotgun (WGS) entry which is preliminary data.</text>
</comment>
<dbReference type="InterPro" id="IPR025161">
    <property type="entry name" value="IS402-like_dom"/>
</dbReference>
<dbReference type="InterPro" id="IPR052909">
    <property type="entry name" value="Transposase_6_like"/>
</dbReference>
<reference evidence="2 3" key="1">
    <citation type="submission" date="2019-10" db="EMBL/GenBank/DDBJ databases">
        <title>Bacillus from the desert of Cuatro Cinegas, Coahuila.</title>
        <authorList>
            <person name="Olmedo-Alvarez G."/>
            <person name="Saldana S."/>
            <person name="Barcelo D."/>
        </authorList>
    </citation>
    <scope>NUCLEOTIDE SEQUENCE [LARGE SCALE GENOMIC DNA]</scope>
    <source>
        <strain evidence="2 3">CH101a_3T</strain>
    </source>
</reference>
<dbReference type="Pfam" id="PF13340">
    <property type="entry name" value="DUF4096"/>
    <property type="match status" value="1"/>
</dbReference>
<dbReference type="PANTHER" id="PTHR46637:SF1">
    <property type="entry name" value="BLL5188 PROTEIN"/>
    <property type="match status" value="1"/>
</dbReference>
<proteinExistence type="predicted"/>
<dbReference type="PANTHER" id="PTHR46637">
    <property type="entry name" value="TIS1421-TRANSPOSASE PROTEIN A"/>
    <property type="match status" value="1"/>
</dbReference>
<feature type="domain" description="Insertion element IS402-like" evidence="1">
    <location>
        <begin position="1"/>
        <end position="38"/>
    </location>
</feature>
<feature type="non-terminal residue" evidence="2">
    <location>
        <position position="1"/>
    </location>
</feature>
<dbReference type="AlphaFoldDB" id="A0AB34D2P9"/>
<gene>
    <name evidence="2" type="ORF">F8158_29030</name>
</gene>
<accession>A0AB34D2P9</accession>
<dbReference type="EMBL" id="WBPB01000074">
    <property type="protein sequence ID" value="KAB2491453.1"/>
    <property type="molecule type" value="Genomic_DNA"/>
</dbReference>
<protein>
    <submittedName>
        <fullName evidence="2">Transposase</fullName>
    </submittedName>
</protein>
<name>A0AB34D2P9_BACCE</name>
<dbReference type="Proteomes" id="UP000477920">
    <property type="component" value="Unassembled WGS sequence"/>
</dbReference>
<evidence type="ECO:0000313" key="2">
    <source>
        <dbReference type="EMBL" id="KAB2491453.1"/>
    </source>
</evidence>
<organism evidence="2 3">
    <name type="scientific">Bacillus cereus</name>
    <dbReference type="NCBI Taxonomy" id="1396"/>
    <lineage>
        <taxon>Bacteria</taxon>
        <taxon>Bacillati</taxon>
        <taxon>Bacillota</taxon>
        <taxon>Bacilli</taxon>
        <taxon>Bacillales</taxon>
        <taxon>Bacillaceae</taxon>
        <taxon>Bacillus</taxon>
        <taxon>Bacillus cereus group</taxon>
    </lineage>
</organism>
<evidence type="ECO:0000313" key="3">
    <source>
        <dbReference type="Proteomes" id="UP000477920"/>
    </source>
</evidence>
<evidence type="ECO:0000259" key="1">
    <source>
        <dbReference type="Pfam" id="PF13340"/>
    </source>
</evidence>